<evidence type="ECO:0000313" key="4">
    <source>
        <dbReference type="EMBL" id="CAE7192118.1"/>
    </source>
</evidence>
<evidence type="ECO:0000256" key="1">
    <source>
        <dbReference type="ARBA" id="ARBA00009178"/>
    </source>
</evidence>
<evidence type="ECO:0000256" key="2">
    <source>
        <dbReference type="ARBA" id="ARBA00022729"/>
    </source>
</evidence>
<accession>A0A6S6W5N4</accession>
<dbReference type="Proteomes" id="UP000472372">
    <property type="component" value="Chromosome 7"/>
</dbReference>
<keyword evidence="2" id="KW-0732">Signal</keyword>
<proteinExistence type="inferred from homology"/>
<keyword evidence="3" id="KW-1015">Disulfide bond</keyword>
<evidence type="ECO:0000313" key="5">
    <source>
        <dbReference type="Proteomes" id="UP000472372"/>
    </source>
</evidence>
<gene>
    <name evidence="4" type="ORF">PTTW11_07492</name>
</gene>
<dbReference type="InterPro" id="IPR008801">
    <property type="entry name" value="RALF"/>
</dbReference>
<protein>
    <submittedName>
        <fullName evidence="4">RALF domain containing protein</fullName>
    </submittedName>
</protein>
<dbReference type="EMBL" id="HG992983">
    <property type="protein sequence ID" value="CAE7192118.1"/>
    <property type="molecule type" value="Genomic_DNA"/>
</dbReference>
<dbReference type="AlphaFoldDB" id="A0A6S6W5N4"/>
<evidence type="ECO:0000256" key="3">
    <source>
        <dbReference type="ARBA" id="ARBA00023157"/>
    </source>
</evidence>
<name>A0A6S6W5N4_9PLEO</name>
<comment type="similarity">
    <text evidence="1">Belongs to the plant rapid alkalinization factor (RALF) family.</text>
</comment>
<sequence length="76" mass="7665">MQLSSTISFALCAFLATAAALPTAMPQNGGFLSNGALQNGEVPCKGANAGNCHGSNQANPPTRGCSHITQCRDGSK</sequence>
<organism evidence="4 5">
    <name type="scientific">Pyrenophora teres f. teres</name>
    <dbReference type="NCBI Taxonomy" id="97479"/>
    <lineage>
        <taxon>Eukaryota</taxon>
        <taxon>Fungi</taxon>
        <taxon>Dikarya</taxon>
        <taxon>Ascomycota</taxon>
        <taxon>Pezizomycotina</taxon>
        <taxon>Dothideomycetes</taxon>
        <taxon>Pleosporomycetidae</taxon>
        <taxon>Pleosporales</taxon>
        <taxon>Pleosporineae</taxon>
        <taxon>Pleosporaceae</taxon>
        <taxon>Pyrenophora</taxon>
    </lineage>
</organism>
<reference evidence="4" key="1">
    <citation type="submission" date="2021-02" db="EMBL/GenBank/DDBJ databases">
        <authorList>
            <person name="Syme A R."/>
            <person name="Syme A R."/>
            <person name="Moolhuijzen P."/>
        </authorList>
    </citation>
    <scope>NUCLEOTIDE SEQUENCE</scope>
    <source>
        <strain evidence="4">W1-1</strain>
    </source>
</reference>
<dbReference type="Pfam" id="PF05498">
    <property type="entry name" value="RALF"/>
    <property type="match status" value="1"/>
</dbReference>